<dbReference type="InterPro" id="IPR009061">
    <property type="entry name" value="DNA-bd_dom_put_sf"/>
</dbReference>
<evidence type="ECO:0000256" key="1">
    <source>
        <dbReference type="ARBA" id="ARBA00022491"/>
    </source>
</evidence>
<dbReference type="Gene3D" id="1.10.1660.10">
    <property type="match status" value="1"/>
</dbReference>
<keyword evidence="7" id="KW-1185">Reference proteome</keyword>
<dbReference type="PANTHER" id="PTHR30204:SF69">
    <property type="entry name" value="MERR-FAMILY TRANSCRIPTIONAL REGULATOR"/>
    <property type="match status" value="1"/>
</dbReference>
<evidence type="ECO:0000313" key="7">
    <source>
        <dbReference type="Proteomes" id="UP001320544"/>
    </source>
</evidence>
<dbReference type="Pfam" id="PF13411">
    <property type="entry name" value="MerR_1"/>
    <property type="match status" value="1"/>
</dbReference>
<feature type="domain" description="HTH merR-type" evidence="5">
    <location>
        <begin position="1"/>
        <end position="71"/>
    </location>
</feature>
<proteinExistence type="predicted"/>
<dbReference type="EMBL" id="AP025564">
    <property type="protein sequence ID" value="BDE95515.1"/>
    <property type="molecule type" value="Genomic_DNA"/>
</dbReference>
<dbReference type="SUPFAM" id="SSF55136">
    <property type="entry name" value="Probable bacterial effector-binding domain"/>
    <property type="match status" value="1"/>
</dbReference>
<dbReference type="InterPro" id="IPR000551">
    <property type="entry name" value="MerR-type_HTH_dom"/>
</dbReference>
<protein>
    <submittedName>
        <fullName evidence="6">MerR family transcriptional regulator</fullName>
    </submittedName>
</protein>
<evidence type="ECO:0000256" key="3">
    <source>
        <dbReference type="ARBA" id="ARBA00023125"/>
    </source>
</evidence>
<dbReference type="InterPro" id="IPR011256">
    <property type="entry name" value="Reg_factor_effector_dom_sf"/>
</dbReference>
<keyword evidence="4" id="KW-0804">Transcription</keyword>
<dbReference type="Proteomes" id="UP001320544">
    <property type="component" value="Chromosome"/>
</dbReference>
<dbReference type="SUPFAM" id="SSF46955">
    <property type="entry name" value="Putative DNA-binding domain"/>
    <property type="match status" value="1"/>
</dbReference>
<dbReference type="PROSITE" id="PS50937">
    <property type="entry name" value="HTH_MERR_2"/>
    <property type="match status" value="1"/>
</dbReference>
<dbReference type="SMART" id="SM00871">
    <property type="entry name" value="AraC_E_bind"/>
    <property type="match status" value="1"/>
</dbReference>
<sequence length="269" mass="31091">MFYIGSFSKMGKTTVKTLHYYDRIGLLRPEEVDRATGYRLYTTRQLVELHRIQALRQAGLSIDEVVRVFDGADIRTVLEQRQAEVARELREREGQLARIAFILDNEEKEFFMDYQVTIKDIPSYIVYTKELTVPDYTAYFEVIPAIGRAVKAANPDLTCAEPEYCFITYLDGEYKEKDINIQYNEAVTEFGNEVDGIYFRETNPVTVASVMHKGSYADVPQAYAFVMDWVESNGYRVTESPRESYIDGIWNQADEADWLTEIQVPIEQA</sequence>
<accession>A0ABN6MBZ4</accession>
<dbReference type="SMART" id="SM00422">
    <property type="entry name" value="HTH_MERR"/>
    <property type="match status" value="1"/>
</dbReference>
<keyword evidence="3" id="KW-0238">DNA-binding</keyword>
<keyword evidence="1" id="KW-0678">Repressor</keyword>
<dbReference type="RefSeq" id="WP_102378858.1">
    <property type="nucleotide sequence ID" value="NZ_AP025564.1"/>
</dbReference>
<dbReference type="InterPro" id="IPR047057">
    <property type="entry name" value="MerR_fam"/>
</dbReference>
<evidence type="ECO:0000259" key="5">
    <source>
        <dbReference type="PROSITE" id="PS50937"/>
    </source>
</evidence>
<dbReference type="InterPro" id="IPR029442">
    <property type="entry name" value="GyrI-like"/>
</dbReference>
<reference evidence="6 7" key="1">
    <citation type="submission" date="2022-01" db="EMBL/GenBank/DDBJ databases">
        <title>Novel bile acid biosynthetic pathways are enriched in the microbiome of centenarians.</title>
        <authorList>
            <person name="Sato Y."/>
            <person name="Atarashi K."/>
            <person name="Plichta R.D."/>
            <person name="Arai Y."/>
            <person name="Sasajima S."/>
            <person name="Kearney M.S."/>
            <person name="Suda W."/>
            <person name="Takeshita K."/>
            <person name="Sasaki T."/>
            <person name="Okamoto S."/>
            <person name="Skelly N.A."/>
            <person name="Okamura Y."/>
            <person name="Vlamakis H."/>
            <person name="Li Y."/>
            <person name="Tanoue T."/>
            <person name="Takei H."/>
            <person name="Nittono H."/>
            <person name="Narushima S."/>
            <person name="Irie J."/>
            <person name="Itoh H."/>
            <person name="Moriya K."/>
            <person name="Sugiura Y."/>
            <person name="Suematsu M."/>
            <person name="Moritoki N."/>
            <person name="Shibata S."/>
            <person name="Littman R.D."/>
            <person name="Fischbach A.M."/>
            <person name="Uwamino Y."/>
            <person name="Inoue T."/>
            <person name="Honda A."/>
            <person name="Hattori M."/>
            <person name="Murai T."/>
            <person name="Xavier J.R."/>
            <person name="Hirose N."/>
            <person name="Honda K."/>
        </authorList>
    </citation>
    <scope>NUCLEOTIDE SEQUENCE [LARGE SCALE GENOMIC DNA]</scope>
    <source>
        <strain evidence="6 7">CE91-St30</strain>
    </source>
</reference>
<dbReference type="Pfam" id="PF06445">
    <property type="entry name" value="GyrI-like"/>
    <property type="match status" value="1"/>
</dbReference>
<evidence type="ECO:0000313" key="6">
    <source>
        <dbReference type="EMBL" id="BDE95515.1"/>
    </source>
</evidence>
<name>A0ABN6MBZ4_9ACTN</name>
<dbReference type="InterPro" id="IPR010499">
    <property type="entry name" value="AraC_E-bd"/>
</dbReference>
<gene>
    <name evidence="6" type="ORF">CE91St30_08480</name>
</gene>
<keyword evidence="2" id="KW-0805">Transcription regulation</keyword>
<evidence type="ECO:0000256" key="4">
    <source>
        <dbReference type="ARBA" id="ARBA00023163"/>
    </source>
</evidence>
<evidence type="ECO:0000256" key="2">
    <source>
        <dbReference type="ARBA" id="ARBA00023015"/>
    </source>
</evidence>
<dbReference type="PANTHER" id="PTHR30204">
    <property type="entry name" value="REDOX-CYCLING DRUG-SENSING TRANSCRIPTIONAL ACTIVATOR SOXR"/>
    <property type="match status" value="1"/>
</dbReference>
<dbReference type="Gene3D" id="3.20.80.10">
    <property type="entry name" value="Regulatory factor, effector binding domain"/>
    <property type="match status" value="1"/>
</dbReference>
<organism evidence="6 7">
    <name type="scientific">Raoultibacter timonensis</name>
    <dbReference type="NCBI Taxonomy" id="1907662"/>
    <lineage>
        <taxon>Bacteria</taxon>
        <taxon>Bacillati</taxon>
        <taxon>Actinomycetota</taxon>
        <taxon>Coriobacteriia</taxon>
        <taxon>Eggerthellales</taxon>
        <taxon>Eggerthellaceae</taxon>
        <taxon>Raoultibacter</taxon>
    </lineage>
</organism>